<dbReference type="InterPro" id="IPR000486">
    <property type="entry name" value="Xdiol_ring_cleave_dOase_1/2"/>
</dbReference>
<dbReference type="EC" id="1.13.11.2" evidence="5"/>
<dbReference type="Gene3D" id="3.10.180.10">
    <property type="entry name" value="2,3-Dihydroxybiphenyl 1,2-Dioxygenase, domain 1"/>
    <property type="match status" value="2"/>
</dbReference>
<evidence type="ECO:0000256" key="9">
    <source>
        <dbReference type="ARBA" id="ARBA00022797"/>
    </source>
</evidence>
<comment type="caution">
    <text evidence="18">The sequence shown here is derived from an EMBL/GenBank/DDBJ whole genome shotgun (WGS) entry which is preliminary data.</text>
</comment>
<dbReference type="RefSeq" id="WP_201936148.1">
    <property type="nucleotide sequence ID" value="NZ_JAERSG010000003.1"/>
</dbReference>
<dbReference type="PANTHER" id="PTHR21366">
    <property type="entry name" value="GLYOXALASE FAMILY PROTEIN"/>
    <property type="match status" value="1"/>
</dbReference>
<comment type="subunit">
    <text evidence="4">Homotetramer.</text>
</comment>
<keyword evidence="9 15" id="KW-0058">Aromatic hydrocarbons catabolism</keyword>
<sequence>MANVKGVTAPEAGHVDLAEGTPAGTTRDFPFGEPADGLRVDPSDSRQQSRGTVAGRPRGILRLGHVDVTCTDLDLATAYYTGVMGMDVTARTEDSVYLKCWDEEDHHSLRLRYAPRMGMDLMSFKVHHEDDLADLENRVSRYGFPVERISKGQTLGQGESIRFSTPSGHVMELVADVEKVGTTRPRHLPDNASDDQPFPRDMIAPPRMDHMLINAEEVGESTQFYMDVLGFRITEQLLDGNGHQLGTWLERSHSPHDLAIVHGPNGGLHHFAFWLDDWDDVRDAADVLAYNGIQLDVGPTRHGITRGSTIYFFDPLGTRNEVFTGGYRPDPDFPTLTWTEDNIGRAVFYYEGELNERFMRVHT</sequence>
<accession>A0ABS1L987</accession>
<dbReference type="Pfam" id="PF00903">
    <property type="entry name" value="Glyoxalase"/>
    <property type="match status" value="1"/>
</dbReference>
<dbReference type="SUPFAM" id="SSF54593">
    <property type="entry name" value="Glyoxalase/Bleomycin resistance protein/Dihydroxybiphenyl dioxygenase"/>
    <property type="match status" value="1"/>
</dbReference>
<evidence type="ECO:0000256" key="7">
    <source>
        <dbReference type="ARBA" id="ARBA00022723"/>
    </source>
</evidence>
<keyword evidence="7" id="KW-0479">Metal-binding</keyword>
<evidence type="ECO:0000256" key="4">
    <source>
        <dbReference type="ARBA" id="ARBA00011881"/>
    </source>
</evidence>
<evidence type="ECO:0000256" key="3">
    <source>
        <dbReference type="ARBA" id="ARBA00008784"/>
    </source>
</evidence>
<comment type="catalytic activity">
    <reaction evidence="1">
        <text>catechol + O2 = (2Z,4E)-2-hydroxy-6-oxohexa-2,4-dienoate + H(+)</text>
        <dbReference type="Rhea" id="RHEA:17337"/>
        <dbReference type="ChEBI" id="CHEBI:15378"/>
        <dbReference type="ChEBI" id="CHEBI:15379"/>
        <dbReference type="ChEBI" id="CHEBI:18135"/>
        <dbReference type="ChEBI" id="CHEBI:71198"/>
        <dbReference type="EC" id="1.13.11.2"/>
    </reaction>
</comment>
<dbReference type="InterPro" id="IPR004360">
    <property type="entry name" value="Glyas_Fos-R_dOase_dom"/>
</dbReference>
<comment type="similarity">
    <text evidence="3 15">Belongs to the extradiol ring-cleavage dioxygenase family.</text>
</comment>
<dbReference type="InterPro" id="IPR054560">
    <property type="entry name" value="XylE-like_N"/>
</dbReference>
<name>A0ABS1L987_9ACTN</name>
<dbReference type="InterPro" id="IPR029068">
    <property type="entry name" value="Glyas_Bleomycin-R_OHBP_Dase"/>
</dbReference>
<dbReference type="InterPro" id="IPR037523">
    <property type="entry name" value="VOC_core"/>
</dbReference>
<comment type="cofactor">
    <cofactor evidence="2 15">
        <name>Fe(2+)</name>
        <dbReference type="ChEBI" id="CHEBI:29033"/>
    </cofactor>
</comment>
<keyword evidence="11 15" id="KW-0560">Oxidoreductase</keyword>
<dbReference type="Proteomes" id="UP000636918">
    <property type="component" value="Unassembled WGS sequence"/>
</dbReference>
<protein>
    <recommendedName>
        <fullName evidence="6">Metapyrocatechase</fullName>
        <ecNumber evidence="5">1.13.11.2</ecNumber>
    </recommendedName>
    <alternativeName>
        <fullName evidence="14">CatO2ase</fullName>
    </alternativeName>
    <alternativeName>
        <fullName evidence="13">Catechol 2,3-dioxygenase</fullName>
    </alternativeName>
</protein>
<evidence type="ECO:0000256" key="11">
    <source>
        <dbReference type="ARBA" id="ARBA00023002"/>
    </source>
</evidence>
<evidence type="ECO:0000256" key="6">
    <source>
        <dbReference type="ARBA" id="ARBA00022190"/>
    </source>
</evidence>
<evidence type="ECO:0000256" key="2">
    <source>
        <dbReference type="ARBA" id="ARBA00001954"/>
    </source>
</evidence>
<dbReference type="PROSITE" id="PS00082">
    <property type="entry name" value="EXTRADIOL_DIOXYGENAS"/>
    <property type="match status" value="1"/>
</dbReference>
<evidence type="ECO:0000256" key="10">
    <source>
        <dbReference type="ARBA" id="ARBA00022964"/>
    </source>
</evidence>
<organism evidence="18 19">
    <name type="scientific">Nocardioides baculatus</name>
    <dbReference type="NCBI Taxonomy" id="2801337"/>
    <lineage>
        <taxon>Bacteria</taxon>
        <taxon>Bacillati</taxon>
        <taxon>Actinomycetota</taxon>
        <taxon>Actinomycetes</taxon>
        <taxon>Propionibacteriales</taxon>
        <taxon>Nocardioidaceae</taxon>
        <taxon>Nocardioides</taxon>
    </lineage>
</organism>
<evidence type="ECO:0000313" key="18">
    <source>
        <dbReference type="EMBL" id="MBL0748097.1"/>
    </source>
</evidence>
<feature type="domain" description="VOC" evidence="17">
    <location>
        <begin position="62"/>
        <end position="176"/>
    </location>
</feature>
<reference evidence="18 19" key="1">
    <citation type="submission" date="2021-01" db="EMBL/GenBank/DDBJ databases">
        <title>Genome seq and assembly of Nocardiodes sp. G10.</title>
        <authorList>
            <person name="Chhetri G."/>
        </authorList>
    </citation>
    <scope>NUCLEOTIDE SEQUENCE [LARGE SCALE GENOMIC DNA]</scope>
    <source>
        <strain evidence="18 19">G10</strain>
    </source>
</reference>
<evidence type="ECO:0000256" key="8">
    <source>
        <dbReference type="ARBA" id="ARBA00022737"/>
    </source>
</evidence>
<dbReference type="EMBL" id="JAERSG010000003">
    <property type="protein sequence ID" value="MBL0748097.1"/>
    <property type="molecule type" value="Genomic_DNA"/>
</dbReference>
<dbReference type="Pfam" id="PF22247">
    <property type="entry name" value="Diox-like_N"/>
    <property type="match status" value="1"/>
</dbReference>
<keyword evidence="8" id="KW-0677">Repeat</keyword>
<evidence type="ECO:0000256" key="12">
    <source>
        <dbReference type="ARBA" id="ARBA00023004"/>
    </source>
</evidence>
<evidence type="ECO:0000256" key="15">
    <source>
        <dbReference type="RuleBase" id="RU000683"/>
    </source>
</evidence>
<evidence type="ECO:0000256" key="14">
    <source>
        <dbReference type="ARBA" id="ARBA00031146"/>
    </source>
</evidence>
<dbReference type="InterPro" id="IPR017624">
    <property type="entry name" value="Catechol_2-3_dOase"/>
</dbReference>
<evidence type="ECO:0000256" key="16">
    <source>
        <dbReference type="SAM" id="MobiDB-lite"/>
    </source>
</evidence>
<dbReference type="NCBIfam" id="TIGR03211">
    <property type="entry name" value="catechol_2_3"/>
    <property type="match status" value="1"/>
</dbReference>
<keyword evidence="12 15" id="KW-0408">Iron</keyword>
<dbReference type="InterPro" id="IPR050383">
    <property type="entry name" value="GlyoxalaseI/FosfomycinResist"/>
</dbReference>
<feature type="region of interest" description="Disordered" evidence="16">
    <location>
        <begin position="1"/>
        <end position="56"/>
    </location>
</feature>
<evidence type="ECO:0000313" key="19">
    <source>
        <dbReference type="Proteomes" id="UP000636918"/>
    </source>
</evidence>
<dbReference type="GO" id="GO:0018577">
    <property type="term" value="F:catechol 2,3-dioxygenase activity"/>
    <property type="evidence" value="ECO:0007669"/>
    <property type="project" value="UniProtKB-EC"/>
</dbReference>
<feature type="domain" description="VOC" evidence="17">
    <location>
        <begin position="207"/>
        <end position="325"/>
    </location>
</feature>
<keyword evidence="10 15" id="KW-0223">Dioxygenase</keyword>
<evidence type="ECO:0000259" key="17">
    <source>
        <dbReference type="PROSITE" id="PS51819"/>
    </source>
</evidence>
<evidence type="ECO:0000256" key="13">
    <source>
        <dbReference type="ARBA" id="ARBA00030369"/>
    </source>
</evidence>
<evidence type="ECO:0000256" key="5">
    <source>
        <dbReference type="ARBA" id="ARBA00013117"/>
    </source>
</evidence>
<keyword evidence="19" id="KW-1185">Reference proteome</keyword>
<proteinExistence type="inferred from homology"/>
<evidence type="ECO:0000256" key="1">
    <source>
        <dbReference type="ARBA" id="ARBA00000163"/>
    </source>
</evidence>
<dbReference type="PROSITE" id="PS51819">
    <property type="entry name" value="VOC"/>
    <property type="match status" value="2"/>
</dbReference>
<gene>
    <name evidence="18" type="ORF">JI751_10780</name>
</gene>